<evidence type="ECO:0000313" key="1">
    <source>
        <dbReference type="EMBL" id="AUB56362.1"/>
    </source>
</evidence>
<dbReference type="AlphaFoldDB" id="A0A2H4VE35"/>
<dbReference type="Proteomes" id="UP000232806">
    <property type="component" value="Chromosome"/>
</dbReference>
<evidence type="ECO:0000313" key="2">
    <source>
        <dbReference type="Proteomes" id="UP000232806"/>
    </source>
</evidence>
<gene>
    <name evidence="1" type="ORF">BK007_10265</name>
</gene>
<accession>A0A2H4VE35</accession>
<name>A0A2H4VE35_9EURY</name>
<organism evidence="1 2">
    <name type="scientific">Methanobacterium subterraneum</name>
    <dbReference type="NCBI Taxonomy" id="59277"/>
    <lineage>
        <taxon>Archaea</taxon>
        <taxon>Methanobacteriati</taxon>
        <taxon>Methanobacteriota</taxon>
        <taxon>Methanomada group</taxon>
        <taxon>Methanobacteria</taxon>
        <taxon>Methanobacteriales</taxon>
        <taxon>Methanobacteriaceae</taxon>
        <taxon>Methanobacterium</taxon>
    </lineage>
</organism>
<dbReference type="GeneID" id="35121992"/>
<dbReference type="EMBL" id="CP017766">
    <property type="protein sequence ID" value="AUB56362.1"/>
    <property type="molecule type" value="Genomic_DNA"/>
</dbReference>
<proteinExistence type="predicted"/>
<dbReference type="RefSeq" id="WP_100906341.1">
    <property type="nucleotide sequence ID" value="NZ_CP017766.1"/>
</dbReference>
<reference evidence="1 2" key="1">
    <citation type="submission" date="2016-10" db="EMBL/GenBank/DDBJ databases">
        <title>Comparative genomics between deep and shallow subseafloor isolates.</title>
        <authorList>
            <person name="Ishii S."/>
            <person name="Miller J.R."/>
            <person name="Sutton G."/>
            <person name="Suzuki S."/>
            <person name="Methe B."/>
            <person name="Inagaki F."/>
            <person name="Imachi H."/>
        </authorList>
    </citation>
    <scope>NUCLEOTIDE SEQUENCE [LARGE SCALE GENOMIC DNA]</scope>
    <source>
        <strain evidence="1 2">MO-MB1</strain>
    </source>
</reference>
<sequence length="107" mass="12516">MSQWKEVKRDEEEVEKPTFWEPAALGETLEGKYIDLEEDVGQFKSKLYTVRTSEGEVKVWGSTVLDELMRKVDLGNEVRITFNGKQPSKSGKNPWKDFKVEYREKID</sequence>
<dbReference type="OrthoDB" id="70282at2157"/>
<protein>
    <submittedName>
        <fullName evidence="1">Uncharacterized protein</fullName>
    </submittedName>
</protein>